<feature type="compositionally biased region" description="Low complexity" evidence="9">
    <location>
        <begin position="397"/>
        <end position="408"/>
    </location>
</feature>
<evidence type="ECO:0000256" key="2">
    <source>
        <dbReference type="ARBA" id="ARBA00011975"/>
    </source>
</evidence>
<keyword evidence="5 8" id="KW-0949">S-adenosyl-L-methionine</keyword>
<dbReference type="PROSITE" id="PS51679">
    <property type="entry name" value="SAM_MT_C5"/>
    <property type="match status" value="1"/>
</dbReference>
<name>A0AA37UIQ9_9PEZI</name>
<reference evidence="11 12" key="1">
    <citation type="submission" date="2022-03" db="EMBL/GenBank/DDBJ databases">
        <title>Genome data of Colletotrichum spp.</title>
        <authorList>
            <person name="Utami Y.D."/>
            <person name="Hiruma K."/>
        </authorList>
    </citation>
    <scope>NUCLEOTIDE SEQUENCE [LARGE SCALE GENOMIC DNA]</scope>
    <source>
        <strain evidence="11 12">MAFF 239500</strain>
    </source>
</reference>
<dbReference type="RefSeq" id="XP_049130814.1">
    <property type="nucleotide sequence ID" value="XM_049274857.1"/>
</dbReference>
<evidence type="ECO:0000256" key="4">
    <source>
        <dbReference type="ARBA" id="ARBA00022679"/>
    </source>
</evidence>
<comment type="subcellular location">
    <subcellularLocation>
        <location evidence="1">Nucleus</location>
    </subcellularLocation>
</comment>
<evidence type="ECO:0000313" key="11">
    <source>
        <dbReference type="EMBL" id="GKT48464.1"/>
    </source>
</evidence>
<evidence type="ECO:0000256" key="9">
    <source>
        <dbReference type="SAM" id="MobiDB-lite"/>
    </source>
</evidence>
<dbReference type="CDD" id="cd04712">
    <property type="entry name" value="BAH_DCM_I"/>
    <property type="match status" value="1"/>
</dbReference>
<dbReference type="Proteomes" id="UP001055115">
    <property type="component" value="Unassembled WGS sequence"/>
</dbReference>
<evidence type="ECO:0000256" key="3">
    <source>
        <dbReference type="ARBA" id="ARBA00022603"/>
    </source>
</evidence>
<feature type="region of interest" description="Disordered" evidence="9">
    <location>
        <begin position="390"/>
        <end position="414"/>
    </location>
</feature>
<dbReference type="GO" id="GO:0003682">
    <property type="term" value="F:chromatin binding"/>
    <property type="evidence" value="ECO:0007669"/>
    <property type="project" value="InterPro"/>
</dbReference>
<feature type="region of interest" description="Disordered" evidence="9">
    <location>
        <begin position="1230"/>
        <end position="1269"/>
    </location>
</feature>
<dbReference type="InterPro" id="IPR057215">
    <property type="entry name" value="DUF7893"/>
</dbReference>
<feature type="domain" description="BAH" evidence="10">
    <location>
        <begin position="479"/>
        <end position="609"/>
    </location>
</feature>
<dbReference type="EC" id="2.1.1.37" evidence="2"/>
<dbReference type="InterPro" id="IPR018117">
    <property type="entry name" value="C5_DNA_meth_AS"/>
</dbReference>
<dbReference type="EMBL" id="BQXU01000023">
    <property type="protein sequence ID" value="GKT48464.1"/>
    <property type="molecule type" value="Genomic_DNA"/>
</dbReference>
<dbReference type="PRINTS" id="PR00105">
    <property type="entry name" value="C5METTRFRASE"/>
</dbReference>
<dbReference type="AlphaFoldDB" id="A0AA37UIQ9"/>
<dbReference type="GO" id="GO:0003886">
    <property type="term" value="F:DNA (cytosine-5-)-methyltransferase activity"/>
    <property type="evidence" value="ECO:0007669"/>
    <property type="project" value="UniProtKB-EC"/>
</dbReference>
<dbReference type="PROSITE" id="PS00094">
    <property type="entry name" value="C5_MTASE_1"/>
    <property type="match status" value="1"/>
</dbReference>
<keyword evidence="4 8" id="KW-0808">Transferase</keyword>
<evidence type="ECO:0000256" key="6">
    <source>
        <dbReference type="ARBA" id="ARBA00023125"/>
    </source>
</evidence>
<evidence type="ECO:0000256" key="1">
    <source>
        <dbReference type="ARBA" id="ARBA00004123"/>
    </source>
</evidence>
<evidence type="ECO:0000256" key="8">
    <source>
        <dbReference type="PROSITE-ProRule" id="PRU01016"/>
    </source>
</evidence>
<evidence type="ECO:0000313" key="12">
    <source>
        <dbReference type="Proteomes" id="UP001055115"/>
    </source>
</evidence>
<organism evidence="11 12">
    <name type="scientific">Colletotrichum spaethianum</name>
    <dbReference type="NCBI Taxonomy" id="700344"/>
    <lineage>
        <taxon>Eukaryota</taxon>
        <taxon>Fungi</taxon>
        <taxon>Dikarya</taxon>
        <taxon>Ascomycota</taxon>
        <taxon>Pezizomycotina</taxon>
        <taxon>Sordariomycetes</taxon>
        <taxon>Hypocreomycetidae</taxon>
        <taxon>Glomerellales</taxon>
        <taxon>Glomerellaceae</taxon>
        <taxon>Colletotrichum</taxon>
        <taxon>Colletotrichum spaethianum species complex</taxon>
    </lineage>
</organism>
<sequence>MDNLNDGLPFGWEDAEFLLATESDNWAGFQTDFSENWAADHDLSDDENRITRQVLQTPTTYIAEDSPTSESPELREVVQPEAPLYEQAAWDEDGVEVGTILPAAPINSVNRISVDIPTSTLVVPRYLYQGEEPPAELAREWAAVQSLLEEHRRVHNEDDGDYIEFDLDQFAVYINATTPEGKRYEEQPHPSEMRPLQHLGVRSNCYRMFVDGILSVGDKRFFIRGVPFEQLPIGTYGLSESTVGSEIWIRSRLNVTVASGQGPDIYYRLKNPSTEYRRYYTGFLWVADLTKHVVDYLSAALDKKRRVVFRDFRSDFNGWLMKKHGDSEAFSLWRKQYRRTDFCSAVVANLEFIYKEASGVLGYNKVGSIYLWKEIREFTAYLDGEKKDLSAPTSGISTPLASPSSTPSKQKPAHIPKTVVTPYVDQLFNHLPCGSMMEALSPSSKTERLRRDVISVNRLEPSLNVHTSAKNLVGKPTLTSIKVGDVISITRDGDNSNWAREVAAGFDDVDRWFGLVQKVHRRDNDEKSFDIIWIYRPVDTICGNMRYPWNNELFVSDHCSCNDSAHAKIKEEEVLAVHRVDWGGSSTTDAEFFCRQTYLHEERRFITFHRTHLFCMHSQAKEQKFAYKIGDTLLVRLKNLDNVVEPCELVEFCDSEFALFRLLRRRHHLNNANEQVLPNELVYSDELLTLRVKNIHGKCLVRIFRPDETIPAPYDRKGVGNVFFIRYRWQSGQLVAFEDGFSSLRQGFNPAKSFRKLRGVDLFCGGGNFGRGLEEGGAIEMSWANDINVRAIHTYMANTTNTVRPFAGSIDDMQRLALQGKFSDKVPPIGSVDFVSGGSPCPGFSVLTVDKTAPEQRKNQSLVAAFASFIDIYRPKFGLLENVMEIVQSKTRRNEDVFCQLICAIVGLGYQAHFFLLDAWTYGSPQSRSRVFLCFAAPGFKLPEIPIQSHSHYMPVTRSRNLGWLPNGESMVKRLVMPTPFKFVSVAEATADLPDIMDGKADCCVNFPDHRTVSSVTRSMRAQLGVIPMHPYGMNFCTTWNDGKGIMTAAERDFFPKRGSRVISGSRSWGRAIPHNVMPTVTTTPSPTDTRIGRIMHWSQNRVFSVMEVRRAQGFLDHEVLLGQPRDQWKMVGNSVSREVSLALGLSFREAWLGSLIDGEEVEPAIRVPLQSSQTVAGDINDDSEGTVEAETPPSASSGKRASDSYSPRPQKRKMKSSFVIELVVSRIKKTQQTQMAPGTGESLEDNEPPEATSASNSSSSSIEIIELD</sequence>
<dbReference type="GeneID" id="73329447"/>
<dbReference type="InterPro" id="IPR001025">
    <property type="entry name" value="BAH_dom"/>
</dbReference>
<keyword evidence="7" id="KW-0539">Nucleus</keyword>
<dbReference type="InterPro" id="IPR043151">
    <property type="entry name" value="BAH_sf"/>
</dbReference>
<dbReference type="SUPFAM" id="SSF53335">
    <property type="entry name" value="S-adenosyl-L-methionine-dependent methyltransferases"/>
    <property type="match status" value="1"/>
</dbReference>
<dbReference type="GO" id="GO:0032259">
    <property type="term" value="P:methylation"/>
    <property type="evidence" value="ECO:0007669"/>
    <property type="project" value="UniProtKB-KW"/>
</dbReference>
<dbReference type="GO" id="GO:0003677">
    <property type="term" value="F:DNA binding"/>
    <property type="evidence" value="ECO:0007669"/>
    <property type="project" value="UniProtKB-KW"/>
</dbReference>
<dbReference type="GO" id="GO:0044027">
    <property type="term" value="P:negative regulation of gene expression via chromosomal CpG island methylation"/>
    <property type="evidence" value="ECO:0007669"/>
    <property type="project" value="TreeGrafter"/>
</dbReference>
<comment type="caution">
    <text evidence="11">The sequence shown here is derived from an EMBL/GenBank/DDBJ whole genome shotgun (WGS) entry which is preliminary data.</text>
</comment>
<dbReference type="Gene3D" id="3.90.120.10">
    <property type="entry name" value="DNA Methylase, subunit A, domain 2"/>
    <property type="match status" value="1"/>
</dbReference>
<feature type="domain" description="BAH" evidence="10">
    <location>
        <begin position="625"/>
        <end position="740"/>
    </location>
</feature>
<feature type="active site" evidence="8">
    <location>
        <position position="841"/>
    </location>
</feature>
<dbReference type="Pfam" id="PF00145">
    <property type="entry name" value="DNA_methylase"/>
    <property type="match status" value="1"/>
</dbReference>
<evidence type="ECO:0000256" key="5">
    <source>
        <dbReference type="ARBA" id="ARBA00022691"/>
    </source>
</evidence>
<feature type="compositionally biased region" description="Polar residues" evidence="9">
    <location>
        <begin position="1194"/>
        <end position="1208"/>
    </location>
</feature>
<dbReference type="PANTHER" id="PTHR10629:SF54">
    <property type="entry name" value="DNA METHYLTRANSFERASE DIM-2"/>
    <property type="match status" value="1"/>
</dbReference>
<dbReference type="InterPro" id="IPR029063">
    <property type="entry name" value="SAM-dependent_MTases_sf"/>
</dbReference>
<dbReference type="InterPro" id="IPR050390">
    <property type="entry name" value="C5-Methyltransferase"/>
</dbReference>
<dbReference type="PANTHER" id="PTHR10629">
    <property type="entry name" value="CYTOSINE-SPECIFIC METHYLTRANSFERASE"/>
    <property type="match status" value="1"/>
</dbReference>
<gene>
    <name evidence="11" type="ORF">ColSpa_08645</name>
</gene>
<feature type="region of interest" description="Disordered" evidence="9">
    <location>
        <begin position="1168"/>
        <end position="1218"/>
    </location>
</feature>
<accession>A0AA37UIQ9</accession>
<proteinExistence type="inferred from homology"/>
<protein>
    <recommendedName>
        <fullName evidence="2">DNA (cytosine-5-)-methyltransferase</fullName>
        <ecNumber evidence="2">2.1.1.37</ecNumber>
    </recommendedName>
</protein>
<keyword evidence="12" id="KW-1185">Reference proteome</keyword>
<dbReference type="Pfam" id="PF25423">
    <property type="entry name" value="DUF7893"/>
    <property type="match status" value="1"/>
</dbReference>
<comment type="similarity">
    <text evidence="8">Belongs to the class I-like SAM-binding methyltransferase superfamily. C5-methyltransferase family.</text>
</comment>
<dbReference type="InterPro" id="IPR001525">
    <property type="entry name" value="C5_MeTfrase"/>
</dbReference>
<keyword evidence="3 8" id="KW-0489">Methyltransferase</keyword>
<dbReference type="PROSITE" id="PS51038">
    <property type="entry name" value="BAH"/>
    <property type="match status" value="2"/>
</dbReference>
<evidence type="ECO:0000259" key="10">
    <source>
        <dbReference type="PROSITE" id="PS51038"/>
    </source>
</evidence>
<dbReference type="Gene3D" id="3.40.50.150">
    <property type="entry name" value="Vaccinia Virus protein VP39"/>
    <property type="match status" value="1"/>
</dbReference>
<dbReference type="Gene3D" id="2.30.30.490">
    <property type="match status" value="1"/>
</dbReference>
<dbReference type="GO" id="GO:0005634">
    <property type="term" value="C:nucleus"/>
    <property type="evidence" value="ECO:0007669"/>
    <property type="project" value="UniProtKB-SubCell"/>
</dbReference>
<keyword evidence="6" id="KW-0238">DNA-binding</keyword>
<evidence type="ECO:0000256" key="7">
    <source>
        <dbReference type="ARBA" id="ARBA00023242"/>
    </source>
</evidence>